<reference evidence="4 5" key="1">
    <citation type="submission" date="2015-04" db="EMBL/GenBank/DDBJ databases">
        <title>Taxonomic description and genome sequence of Bacillus campisalis sp. nov., a novel member of the genus Bacillus isolated from solar saltern.</title>
        <authorList>
            <person name="Mathan Kumar R."/>
            <person name="Kaur G."/>
            <person name="Kumar A."/>
            <person name="Singh N.K."/>
            <person name="Kaur N."/>
            <person name="Kumar N."/>
            <person name="Mayilraj S."/>
        </authorList>
    </citation>
    <scope>NUCLEOTIDE SEQUENCE [LARGE SCALE GENOMIC DNA]</scope>
    <source>
        <strain evidence="4 5">SA2-6</strain>
    </source>
</reference>
<gene>
    <name evidence="4" type="ORF">WQ57_25170</name>
</gene>
<accession>A0A0M2SG11</accession>
<feature type="active site" description="Proton acceptor" evidence="2">
    <location>
        <position position="184"/>
    </location>
</feature>
<dbReference type="RefSeq" id="WP_046526366.1">
    <property type="nucleotide sequence ID" value="NZ_LAYY01000101.1"/>
</dbReference>
<feature type="short sequence motif" description="DGA/G" evidence="2">
    <location>
        <begin position="184"/>
        <end position="186"/>
    </location>
</feature>
<dbReference type="Pfam" id="PF01734">
    <property type="entry name" value="Patatin"/>
    <property type="match status" value="1"/>
</dbReference>
<feature type="short sequence motif" description="GXSXG" evidence="2">
    <location>
        <begin position="36"/>
        <end position="40"/>
    </location>
</feature>
<keyword evidence="1 2" id="KW-0443">Lipid metabolism</keyword>
<organism evidence="4 5">
    <name type="scientific">Mesobacillus campisalis</name>
    <dbReference type="NCBI Taxonomy" id="1408103"/>
    <lineage>
        <taxon>Bacteria</taxon>
        <taxon>Bacillati</taxon>
        <taxon>Bacillota</taxon>
        <taxon>Bacilli</taxon>
        <taxon>Bacillales</taxon>
        <taxon>Bacillaceae</taxon>
        <taxon>Mesobacillus</taxon>
    </lineage>
</organism>
<evidence type="ECO:0000256" key="1">
    <source>
        <dbReference type="ARBA" id="ARBA00023098"/>
    </source>
</evidence>
<dbReference type="InterPro" id="IPR016035">
    <property type="entry name" value="Acyl_Trfase/lysoPLipase"/>
</dbReference>
<dbReference type="Gene3D" id="3.40.1090.10">
    <property type="entry name" value="Cytosolic phospholipase A2 catalytic domain"/>
    <property type="match status" value="2"/>
</dbReference>
<evidence type="ECO:0000313" key="5">
    <source>
        <dbReference type="Proteomes" id="UP000034166"/>
    </source>
</evidence>
<name>A0A0M2SG11_9BACI</name>
<dbReference type="OrthoDB" id="9770965at2"/>
<evidence type="ECO:0000313" key="4">
    <source>
        <dbReference type="EMBL" id="KKK33218.1"/>
    </source>
</evidence>
<dbReference type="Proteomes" id="UP000034166">
    <property type="component" value="Unassembled WGS sequence"/>
</dbReference>
<evidence type="ECO:0000256" key="2">
    <source>
        <dbReference type="PROSITE-ProRule" id="PRU01161"/>
    </source>
</evidence>
<dbReference type="GO" id="GO:0016787">
    <property type="term" value="F:hydrolase activity"/>
    <property type="evidence" value="ECO:0007669"/>
    <property type="project" value="UniProtKB-UniRule"/>
</dbReference>
<feature type="short sequence motif" description="GXGXXG" evidence="2">
    <location>
        <begin position="9"/>
        <end position="14"/>
    </location>
</feature>
<protein>
    <recommendedName>
        <fullName evidence="3">PNPLA domain-containing protein</fullName>
    </recommendedName>
</protein>
<keyword evidence="2" id="KW-0442">Lipid degradation</keyword>
<keyword evidence="5" id="KW-1185">Reference proteome</keyword>
<comment type="caution">
    <text evidence="4">The sequence shown here is derived from an EMBL/GenBank/DDBJ whole genome shotgun (WGS) entry which is preliminary data.</text>
</comment>
<feature type="active site" description="Nucleophile" evidence="2">
    <location>
        <position position="38"/>
    </location>
</feature>
<feature type="domain" description="PNPLA" evidence="3">
    <location>
        <begin position="5"/>
        <end position="197"/>
    </location>
</feature>
<dbReference type="CDD" id="cd07207">
    <property type="entry name" value="Pat_ExoU_VipD_like"/>
    <property type="match status" value="1"/>
</dbReference>
<evidence type="ECO:0000259" key="3">
    <source>
        <dbReference type="PROSITE" id="PS51635"/>
    </source>
</evidence>
<proteinExistence type="predicted"/>
<dbReference type="InterPro" id="IPR002641">
    <property type="entry name" value="PNPLA_dom"/>
</dbReference>
<dbReference type="GO" id="GO:0016042">
    <property type="term" value="P:lipid catabolic process"/>
    <property type="evidence" value="ECO:0007669"/>
    <property type="project" value="UniProtKB-UniRule"/>
</dbReference>
<dbReference type="EMBL" id="LAYY01000101">
    <property type="protein sequence ID" value="KKK33218.1"/>
    <property type="molecule type" value="Genomic_DNA"/>
</dbReference>
<sequence>MYIDGVFSGGGIKGFALIGAYAAVEEKGFAFKRVAGTSAGSIVAALITAGYTSGEITRLVDEMDLKTFMDSRNNLIPSALAKWLFIYWRLGLYKGKELEKWLTEKLADKGLRTFGDLPPDALRIVASDLTNGRLFILPDDLPKYGIDPRSFPIAKAVRMSCSLPYFFEPVKLKEYGGGTSVIVDGGVLSNFPMWLFDKENVKKTRPVLGIKLSHNLAEHPRHEIKNAIRMFEALFETMKDAHDSRYISRKHEKNIIFIPTEGVLATEFQLTSGKKQDLIQLGYKCAMDFFRKWGY</sequence>
<dbReference type="InterPro" id="IPR052580">
    <property type="entry name" value="Lipid_Hydrolase"/>
</dbReference>
<dbReference type="PANTHER" id="PTHR46394">
    <property type="entry name" value="ANNEXIN"/>
    <property type="match status" value="1"/>
</dbReference>
<dbReference type="AlphaFoldDB" id="A0A0M2SG11"/>
<dbReference type="PROSITE" id="PS51635">
    <property type="entry name" value="PNPLA"/>
    <property type="match status" value="1"/>
</dbReference>
<dbReference type="PATRIC" id="fig|1408103.3.peg.5434"/>
<dbReference type="SUPFAM" id="SSF52151">
    <property type="entry name" value="FabD/lysophospholipase-like"/>
    <property type="match status" value="1"/>
</dbReference>
<keyword evidence="2" id="KW-0378">Hydrolase</keyword>
<dbReference type="PANTHER" id="PTHR46394:SF1">
    <property type="entry name" value="PNPLA DOMAIN-CONTAINING PROTEIN"/>
    <property type="match status" value="1"/>
</dbReference>